<keyword evidence="2" id="KW-0408">Iron</keyword>
<name>A0A4U8Q9D3_9FIRM</name>
<dbReference type="EC" id="1.1.1.-" evidence="5"/>
<dbReference type="Proteomes" id="UP000306509">
    <property type="component" value="Unassembled WGS sequence"/>
</dbReference>
<keyword evidence="1" id="KW-0479">Metal-binding</keyword>
<dbReference type="Pfam" id="PF13187">
    <property type="entry name" value="Fer4_9"/>
    <property type="match status" value="1"/>
</dbReference>
<dbReference type="STRING" id="180332.GCA_000797495_00647"/>
<evidence type="ECO:0000256" key="1">
    <source>
        <dbReference type="ARBA" id="ARBA00022723"/>
    </source>
</evidence>
<dbReference type="GO" id="GO:0051536">
    <property type="term" value="F:iron-sulfur cluster binding"/>
    <property type="evidence" value="ECO:0007669"/>
    <property type="project" value="UniProtKB-KW"/>
</dbReference>
<dbReference type="Gene3D" id="3.30.70.20">
    <property type="match status" value="1"/>
</dbReference>
<feature type="domain" description="4Fe-4S ferredoxin-type" evidence="4">
    <location>
        <begin position="343"/>
        <end position="372"/>
    </location>
</feature>
<dbReference type="PANTHER" id="PTHR43312">
    <property type="entry name" value="D-THREO-ALDOSE 1-DEHYDROGENASE"/>
    <property type="match status" value="1"/>
</dbReference>
<dbReference type="Gene3D" id="3.20.20.100">
    <property type="entry name" value="NADP-dependent oxidoreductase domain"/>
    <property type="match status" value="1"/>
</dbReference>
<dbReference type="InterPro" id="IPR036812">
    <property type="entry name" value="NAD(P)_OxRdtase_dom_sf"/>
</dbReference>
<dbReference type="PROSITE" id="PS51379">
    <property type="entry name" value="4FE4S_FER_2"/>
    <property type="match status" value="1"/>
</dbReference>
<accession>A0A4U8Q9D3</accession>
<evidence type="ECO:0000256" key="2">
    <source>
        <dbReference type="ARBA" id="ARBA00023004"/>
    </source>
</evidence>
<dbReference type="Pfam" id="PF00248">
    <property type="entry name" value="Aldo_ket_red"/>
    <property type="match status" value="1"/>
</dbReference>
<evidence type="ECO:0000259" key="4">
    <source>
        <dbReference type="PROSITE" id="PS51379"/>
    </source>
</evidence>
<evidence type="ECO:0000256" key="3">
    <source>
        <dbReference type="ARBA" id="ARBA00023014"/>
    </source>
</evidence>
<dbReference type="InterPro" id="IPR017896">
    <property type="entry name" value="4Fe4S_Fe-S-bd"/>
</dbReference>
<dbReference type="RefSeq" id="WP_138003827.1">
    <property type="nucleotide sequence ID" value="NZ_CAUSDN010000135.1"/>
</dbReference>
<evidence type="ECO:0000313" key="5">
    <source>
        <dbReference type="EMBL" id="TLC98415.1"/>
    </source>
</evidence>
<dbReference type="CDD" id="cd19100">
    <property type="entry name" value="AKR_unchar"/>
    <property type="match status" value="1"/>
</dbReference>
<dbReference type="PANTHER" id="PTHR43312:SF1">
    <property type="entry name" value="NADP-DEPENDENT OXIDOREDUCTASE DOMAIN-CONTAINING PROTEIN"/>
    <property type="match status" value="1"/>
</dbReference>
<evidence type="ECO:0000313" key="6">
    <source>
        <dbReference type="Proteomes" id="UP000306509"/>
    </source>
</evidence>
<dbReference type="GO" id="GO:0016491">
    <property type="term" value="F:oxidoreductase activity"/>
    <property type="evidence" value="ECO:0007669"/>
    <property type="project" value="UniProtKB-KW"/>
</dbReference>
<dbReference type="InterPro" id="IPR017900">
    <property type="entry name" value="4Fe4S_Fe_S_CS"/>
</dbReference>
<organism evidence="5 6">
    <name type="scientific">Robinsoniella peoriensis</name>
    <dbReference type="NCBI Taxonomy" id="180332"/>
    <lineage>
        <taxon>Bacteria</taxon>
        <taxon>Bacillati</taxon>
        <taxon>Bacillota</taxon>
        <taxon>Clostridia</taxon>
        <taxon>Lachnospirales</taxon>
        <taxon>Lachnospiraceae</taxon>
        <taxon>Robinsoniella</taxon>
    </lineage>
</organism>
<dbReference type="PROSITE" id="PS00198">
    <property type="entry name" value="4FE4S_FER_1"/>
    <property type="match status" value="1"/>
</dbReference>
<proteinExistence type="predicted"/>
<dbReference type="InterPro" id="IPR023210">
    <property type="entry name" value="NADP_OxRdtase_dom"/>
</dbReference>
<dbReference type="GO" id="GO:0046872">
    <property type="term" value="F:metal ion binding"/>
    <property type="evidence" value="ECO:0007669"/>
    <property type="project" value="UniProtKB-KW"/>
</dbReference>
<dbReference type="EMBL" id="QGQD01000096">
    <property type="protein sequence ID" value="TLC98415.1"/>
    <property type="molecule type" value="Genomic_DNA"/>
</dbReference>
<dbReference type="SUPFAM" id="SSF46548">
    <property type="entry name" value="alpha-helical ferredoxin"/>
    <property type="match status" value="1"/>
</dbReference>
<reference evidence="5 6" key="1">
    <citation type="journal article" date="2019" name="Anaerobe">
        <title>Detection of Robinsoniella peoriensis in multiple bone samples of a trauma patient.</title>
        <authorList>
            <person name="Schrottner P."/>
            <person name="Hartwich K."/>
            <person name="Bunk B."/>
            <person name="Schober I."/>
            <person name="Helbig S."/>
            <person name="Rudolph W.W."/>
            <person name="Gunzer F."/>
        </authorList>
    </citation>
    <scope>NUCLEOTIDE SEQUENCE [LARGE SCALE GENOMIC DNA]</scope>
    <source>
        <strain evidence="5 6">DSM 106044</strain>
    </source>
</reference>
<dbReference type="InterPro" id="IPR053135">
    <property type="entry name" value="AKR2_Oxidoreductase"/>
</dbReference>
<dbReference type="SUPFAM" id="SSF51430">
    <property type="entry name" value="NAD(P)-linked oxidoreductase"/>
    <property type="match status" value="1"/>
</dbReference>
<keyword evidence="3" id="KW-0411">Iron-sulfur</keyword>
<comment type="caution">
    <text evidence="5">The sequence shown here is derived from an EMBL/GenBank/DDBJ whole genome shotgun (WGS) entry which is preliminary data.</text>
</comment>
<dbReference type="AlphaFoldDB" id="A0A4U8Q9D3"/>
<keyword evidence="6" id="KW-1185">Reference proteome</keyword>
<gene>
    <name evidence="5" type="primary">yhdN_5</name>
    <name evidence="5" type="ORF">DSM106044_04753</name>
</gene>
<sequence>MQYRTLGKTGLRVSEIGLGAEWLERHTLEEIKEVIKRCEESGINILDCWMAEPNVRSNIGTAIKGHRDNWIIQGHLGSTWQDGQYLRTRDMAKVKEAFQDLLIRLDTSYIDLGMIHFVDETAEFHQIVLGEFMEYVRELRDQGVIHHIGLSTHNPDVAKLAALQGEIEMILFSINPAFDMLPATEDMTQYFSESYADELGGIAPERAELYQICERENVGINVMKGYAGGRLFSAEASPFGVALTPVQCLHYALTRPAVASVLVGYDTTDHVDQAVAYETASEEEKDYATVLAGAPSHAYSGQCTYCGHCLPCPSGIDIAMVHKLYDLAEMQKELPDTIKAHYFGLSANAEDCIACGGCEERCPFGVPVIKHMEEAKLLFH</sequence>
<protein>
    <submittedName>
        <fullName evidence="5">General stress protein 69</fullName>
        <ecNumber evidence="5">1.1.1.-</ecNumber>
    </submittedName>
</protein>
<keyword evidence="5" id="KW-0560">Oxidoreductase</keyword>